<protein>
    <submittedName>
        <fullName evidence="1">Uncharacterized protein</fullName>
    </submittedName>
</protein>
<dbReference type="AlphaFoldDB" id="A0A2P2PP93"/>
<organism evidence="1">
    <name type="scientific">Rhizophora mucronata</name>
    <name type="common">Asiatic mangrove</name>
    <dbReference type="NCBI Taxonomy" id="61149"/>
    <lineage>
        <taxon>Eukaryota</taxon>
        <taxon>Viridiplantae</taxon>
        <taxon>Streptophyta</taxon>
        <taxon>Embryophyta</taxon>
        <taxon>Tracheophyta</taxon>
        <taxon>Spermatophyta</taxon>
        <taxon>Magnoliopsida</taxon>
        <taxon>eudicotyledons</taxon>
        <taxon>Gunneridae</taxon>
        <taxon>Pentapetalae</taxon>
        <taxon>rosids</taxon>
        <taxon>fabids</taxon>
        <taxon>Malpighiales</taxon>
        <taxon>Rhizophoraceae</taxon>
        <taxon>Rhizophora</taxon>
    </lineage>
</organism>
<name>A0A2P2PP93_RHIMU</name>
<sequence>MVCGFKLKGLSLCGLATVAKRYL</sequence>
<reference evidence="1" key="1">
    <citation type="submission" date="2018-02" db="EMBL/GenBank/DDBJ databases">
        <title>Rhizophora mucronata_Transcriptome.</title>
        <authorList>
            <person name="Meera S.P."/>
            <person name="Sreeshan A."/>
            <person name="Augustine A."/>
        </authorList>
    </citation>
    <scope>NUCLEOTIDE SEQUENCE</scope>
    <source>
        <tissue evidence="1">Leaf</tissue>
    </source>
</reference>
<evidence type="ECO:0000313" key="1">
    <source>
        <dbReference type="EMBL" id="MBX56514.1"/>
    </source>
</evidence>
<accession>A0A2P2PP93</accession>
<proteinExistence type="predicted"/>
<dbReference type="EMBL" id="GGEC01076030">
    <property type="protein sequence ID" value="MBX56514.1"/>
    <property type="molecule type" value="Transcribed_RNA"/>
</dbReference>